<evidence type="ECO:0000256" key="3">
    <source>
        <dbReference type="ARBA" id="ARBA00023172"/>
    </source>
</evidence>
<proteinExistence type="inferred from homology"/>
<dbReference type="PANTHER" id="PTHR30349:SF41">
    <property type="entry name" value="INTEGRASE_RECOMBINASE PROTEIN MJ0367-RELATED"/>
    <property type="match status" value="1"/>
</dbReference>
<dbReference type="STRING" id="341036.SAMN05660649_05176"/>
<dbReference type="PROSITE" id="PS51898">
    <property type="entry name" value="TYR_RECOMBINASE"/>
    <property type="match status" value="1"/>
</dbReference>
<dbReference type="GO" id="GO:0015074">
    <property type="term" value="P:DNA integration"/>
    <property type="evidence" value="ECO:0007669"/>
    <property type="project" value="InterPro"/>
</dbReference>
<dbReference type="Pfam" id="PF00589">
    <property type="entry name" value="Phage_integrase"/>
    <property type="match status" value="1"/>
</dbReference>
<dbReference type="InterPro" id="IPR013762">
    <property type="entry name" value="Integrase-like_cat_sf"/>
</dbReference>
<comment type="similarity">
    <text evidence="1">Belongs to the 'phage' integrase family.</text>
</comment>
<evidence type="ECO:0000256" key="1">
    <source>
        <dbReference type="ARBA" id="ARBA00008857"/>
    </source>
</evidence>
<dbReference type="InterPro" id="IPR011010">
    <property type="entry name" value="DNA_brk_join_enz"/>
</dbReference>
<reference evidence="6" key="1">
    <citation type="submission" date="2016-10" db="EMBL/GenBank/DDBJ databases">
        <authorList>
            <person name="Varghese N."/>
            <person name="Submissions S."/>
        </authorList>
    </citation>
    <scope>NUCLEOTIDE SEQUENCE [LARGE SCALE GENOMIC DNA]</scope>
    <source>
        <strain evidence="6">DSM 17038</strain>
    </source>
</reference>
<dbReference type="RefSeq" id="WP_092476325.1">
    <property type="nucleotide sequence ID" value="NZ_FOOX01000048.1"/>
</dbReference>
<dbReference type="PANTHER" id="PTHR30349">
    <property type="entry name" value="PHAGE INTEGRASE-RELATED"/>
    <property type="match status" value="1"/>
</dbReference>
<name>A0A1I2ZZB9_9FIRM</name>
<dbReference type="GO" id="GO:0003677">
    <property type="term" value="F:DNA binding"/>
    <property type="evidence" value="ECO:0007669"/>
    <property type="project" value="UniProtKB-KW"/>
</dbReference>
<dbReference type="OrthoDB" id="107900at2"/>
<keyword evidence="6" id="KW-1185">Reference proteome</keyword>
<dbReference type="InterPro" id="IPR002104">
    <property type="entry name" value="Integrase_catalytic"/>
</dbReference>
<evidence type="ECO:0000313" key="5">
    <source>
        <dbReference type="EMBL" id="SFH43098.1"/>
    </source>
</evidence>
<keyword evidence="3" id="KW-0233">DNA recombination</keyword>
<organism evidence="5 6">
    <name type="scientific">Desulfotruncus arcticus DSM 17038</name>
    <dbReference type="NCBI Taxonomy" id="1121424"/>
    <lineage>
        <taxon>Bacteria</taxon>
        <taxon>Bacillati</taxon>
        <taxon>Bacillota</taxon>
        <taxon>Clostridia</taxon>
        <taxon>Eubacteriales</taxon>
        <taxon>Desulfallaceae</taxon>
        <taxon>Desulfotruncus</taxon>
    </lineage>
</organism>
<evidence type="ECO:0000256" key="2">
    <source>
        <dbReference type="ARBA" id="ARBA00023125"/>
    </source>
</evidence>
<sequence>MGRSAPSRKKQIEMALNSITKQGTSKHQAKQEYRVEARAKGEKVLTAKTKYVHSAKWYKNTLNAAERYIKFADENGFGHKYINSYNHQEAGKAFFQDLLNRGVKDIQGVASALRKFSDAVENRFGREIKIVPDDLRGMINQARAAGQKIPVSKQERLDSREGYRVYSEDEMTKIMQHVWQQKNGDRYGVAIRGMSELGLREKECAKLQVRDIDFENGLIHVKYGAKGKRDRWVPVSKPYLAELKNICSNKGNKDLVFTVPGRKWENRCKNIWSSFEKACTANGLEQHRVHNLRATWASRKYYEFREKGMDRDKARVEVSKILGHNRGEVVDWYIDYNKER</sequence>
<dbReference type="SUPFAM" id="SSF56349">
    <property type="entry name" value="DNA breaking-rejoining enzymes"/>
    <property type="match status" value="1"/>
</dbReference>
<dbReference type="EMBL" id="FOOX01000048">
    <property type="protein sequence ID" value="SFH43098.1"/>
    <property type="molecule type" value="Genomic_DNA"/>
</dbReference>
<dbReference type="GO" id="GO:0006310">
    <property type="term" value="P:DNA recombination"/>
    <property type="evidence" value="ECO:0007669"/>
    <property type="project" value="UniProtKB-KW"/>
</dbReference>
<dbReference type="Proteomes" id="UP000199337">
    <property type="component" value="Unassembled WGS sequence"/>
</dbReference>
<protein>
    <submittedName>
        <fullName evidence="5">Site-specific recombinase XerD</fullName>
    </submittedName>
</protein>
<dbReference type="Gene3D" id="1.10.443.10">
    <property type="entry name" value="Intergrase catalytic core"/>
    <property type="match status" value="1"/>
</dbReference>
<dbReference type="InterPro" id="IPR050090">
    <property type="entry name" value="Tyrosine_recombinase_XerCD"/>
</dbReference>
<keyword evidence="2" id="KW-0238">DNA-binding</keyword>
<gene>
    <name evidence="5" type="ORF">SAMN05660649_05176</name>
</gene>
<dbReference type="AlphaFoldDB" id="A0A1I2ZZB9"/>
<feature type="domain" description="Tyr recombinase" evidence="4">
    <location>
        <begin position="161"/>
        <end position="340"/>
    </location>
</feature>
<accession>A0A1I2ZZB9</accession>
<evidence type="ECO:0000313" key="6">
    <source>
        <dbReference type="Proteomes" id="UP000199337"/>
    </source>
</evidence>
<evidence type="ECO:0000259" key="4">
    <source>
        <dbReference type="PROSITE" id="PS51898"/>
    </source>
</evidence>